<protein>
    <submittedName>
        <fullName evidence="2">Uncharacterized protein</fullName>
    </submittedName>
</protein>
<name>B3G4S1_ADIVA</name>
<reference evidence="2" key="1">
    <citation type="journal article" date="2008" name="Science">
        <title>Massive horizontal gene transfer in bdelloid rotifers.</title>
        <authorList>
            <person name="Gladyshev E.A."/>
            <person name="Meselson M.S."/>
            <person name="Arkhipova I.R."/>
        </authorList>
    </citation>
    <scope>NUCLEOTIDE SEQUENCE</scope>
</reference>
<evidence type="ECO:0000313" key="2">
    <source>
        <dbReference type="EMBL" id="ACD54819.1"/>
    </source>
</evidence>
<feature type="transmembrane region" description="Helical" evidence="1">
    <location>
        <begin position="404"/>
        <end position="425"/>
    </location>
</feature>
<organism evidence="2">
    <name type="scientific">Adineta vaga</name>
    <name type="common">Rotifer</name>
    <name type="synonym">Callidina vaga</name>
    <dbReference type="NCBI Taxonomy" id="104782"/>
    <lineage>
        <taxon>Eukaryota</taxon>
        <taxon>Metazoa</taxon>
        <taxon>Spiralia</taxon>
        <taxon>Gnathifera</taxon>
        <taxon>Rotifera</taxon>
        <taxon>Eurotatoria</taxon>
        <taxon>Bdelloidea</taxon>
        <taxon>Adinetida</taxon>
        <taxon>Adinetidae</taxon>
        <taxon>Adineta</taxon>
    </lineage>
</organism>
<accession>B3G4S1</accession>
<keyword evidence="1" id="KW-0812">Transmembrane</keyword>
<keyword evidence="1" id="KW-0472">Membrane</keyword>
<dbReference type="EMBL" id="EU643495">
    <property type="protein sequence ID" value="ACD54819.1"/>
    <property type="molecule type" value="Genomic_DNA"/>
</dbReference>
<sequence length="430" mass="46465">MTCVNGNCSSWTSISALTICTDYSVVLDVSSGEKSTTELLPLNTQFSITFASSAWFTALVIGGNSPWYVTSRINTMIRPDGLINSSPIAVTLPIIYKQINIQHVHTIQMVDFDRTDILKCRWSSASSNINSYNECGGVCNGVPGATLLISSNCTLQFTLTAANQYAAVAIQIEDYFNSVATTPMSSVPLQFLFYGYAAPSGCNTPPAIIGVRPNRACVGTPISGAVTETIIVQTFCAGTAIIDIISTSPVDYYVNLSGFFLGIYQITLSWTPSASQYGTQGLCAAAVDSSNIQSDQWCIAYLVGITAPQFSQNTASPVGIVYANQTVFSIQADKPVCRPSRNGTYIYFWDTITGGSLIQKFDCGWAPEVTYTGYTITIQFSVAPWITGHSYYITFDSGTFELHFTYISFLNNLIFFIISGVVSGLDSCGK</sequence>
<proteinExistence type="predicted"/>
<evidence type="ECO:0000256" key="1">
    <source>
        <dbReference type="SAM" id="Phobius"/>
    </source>
</evidence>
<keyword evidence="1" id="KW-1133">Transmembrane helix</keyword>
<dbReference type="AlphaFoldDB" id="B3G4S1"/>